<evidence type="ECO:0000313" key="12">
    <source>
        <dbReference type="RefSeq" id="XP_055875034.1"/>
    </source>
</evidence>
<evidence type="ECO:0000256" key="1">
    <source>
        <dbReference type="ARBA" id="ARBA00004170"/>
    </source>
</evidence>
<feature type="compositionally biased region" description="Basic and acidic residues" evidence="7">
    <location>
        <begin position="72"/>
        <end position="84"/>
    </location>
</feature>
<dbReference type="PROSITE" id="PS50004">
    <property type="entry name" value="C2"/>
    <property type="match status" value="2"/>
</dbReference>
<evidence type="ECO:0000313" key="13">
    <source>
        <dbReference type="RefSeq" id="XP_055875035.1"/>
    </source>
</evidence>
<dbReference type="CDD" id="cd08390">
    <property type="entry name" value="C2A_Synaptotagmin-15-17"/>
    <property type="match status" value="1"/>
</dbReference>
<dbReference type="InterPro" id="IPR001565">
    <property type="entry name" value="Synaptotagmin"/>
</dbReference>
<keyword evidence="3" id="KW-0221">Differentiation</keyword>
<dbReference type="RefSeq" id="XP_055875035.1">
    <property type="nucleotide sequence ID" value="XM_056019060.1"/>
</dbReference>
<dbReference type="GO" id="GO:0000149">
    <property type="term" value="F:SNARE binding"/>
    <property type="evidence" value="ECO:0007669"/>
    <property type="project" value="TreeGrafter"/>
</dbReference>
<dbReference type="InterPro" id="IPR047897">
    <property type="entry name" value="Synaptotagmin-15/17_C2A"/>
</dbReference>
<dbReference type="GeneID" id="106061276"/>
<feature type="region of interest" description="Disordered" evidence="7">
    <location>
        <begin position="60"/>
        <end position="99"/>
    </location>
</feature>
<evidence type="ECO:0000259" key="8">
    <source>
        <dbReference type="PROSITE" id="PS50004"/>
    </source>
</evidence>
<dbReference type="GO" id="GO:0030276">
    <property type="term" value="F:clathrin binding"/>
    <property type="evidence" value="ECO:0007669"/>
    <property type="project" value="TreeGrafter"/>
</dbReference>
<dbReference type="GO" id="GO:0017156">
    <property type="term" value="P:calcium-ion regulated exocytosis"/>
    <property type="evidence" value="ECO:0007669"/>
    <property type="project" value="TreeGrafter"/>
</dbReference>
<feature type="domain" description="C2" evidence="8">
    <location>
        <begin position="165"/>
        <end position="291"/>
    </location>
</feature>
<accession>A0A9W2ZJB2</accession>
<reference evidence="10 11" key="1">
    <citation type="submission" date="2025-04" db="UniProtKB">
        <authorList>
            <consortium name="RefSeq"/>
        </authorList>
    </citation>
    <scope>IDENTIFICATION</scope>
</reference>
<dbReference type="RefSeq" id="XP_055875032.1">
    <property type="nucleotide sequence ID" value="XM_056019057.1"/>
</dbReference>
<dbReference type="InterPro" id="IPR035892">
    <property type="entry name" value="C2_domain_sf"/>
</dbReference>
<dbReference type="PANTHER" id="PTHR10024">
    <property type="entry name" value="SYNAPTOTAGMIN"/>
    <property type="match status" value="1"/>
</dbReference>
<evidence type="ECO:0000256" key="6">
    <source>
        <dbReference type="ARBA" id="ARBA00031667"/>
    </source>
</evidence>
<evidence type="ECO:0000256" key="2">
    <source>
        <dbReference type="ARBA" id="ARBA00022737"/>
    </source>
</evidence>
<dbReference type="OMA" id="PESSHWR"/>
<name>A0A9W2ZJB2_BIOGL</name>
<dbReference type="Pfam" id="PF00168">
    <property type="entry name" value="C2"/>
    <property type="match status" value="2"/>
</dbReference>
<keyword evidence="9" id="KW-1185">Reference proteome</keyword>
<dbReference type="Gene3D" id="2.60.40.150">
    <property type="entry name" value="C2 domain"/>
    <property type="match status" value="2"/>
</dbReference>
<evidence type="ECO:0000313" key="9">
    <source>
        <dbReference type="Proteomes" id="UP001165740"/>
    </source>
</evidence>
<dbReference type="GO" id="GO:0005886">
    <property type="term" value="C:plasma membrane"/>
    <property type="evidence" value="ECO:0007669"/>
    <property type="project" value="TreeGrafter"/>
</dbReference>
<dbReference type="SMART" id="SM00239">
    <property type="entry name" value="C2"/>
    <property type="match status" value="2"/>
</dbReference>
<dbReference type="GO" id="GO:0070382">
    <property type="term" value="C:exocytic vesicle"/>
    <property type="evidence" value="ECO:0007669"/>
    <property type="project" value="TreeGrafter"/>
</dbReference>
<evidence type="ECO:0000256" key="7">
    <source>
        <dbReference type="SAM" id="MobiDB-lite"/>
    </source>
</evidence>
<dbReference type="RefSeq" id="XP_055875033.1">
    <property type="nucleotide sequence ID" value="XM_056019058.1"/>
</dbReference>
<dbReference type="GO" id="GO:0005509">
    <property type="term" value="F:calcium ion binding"/>
    <property type="evidence" value="ECO:0007669"/>
    <property type="project" value="TreeGrafter"/>
</dbReference>
<dbReference type="OrthoDB" id="270970at2759"/>
<keyword evidence="2" id="KW-0677">Repeat</keyword>
<keyword evidence="4" id="KW-0472">Membrane</keyword>
<dbReference type="AlphaFoldDB" id="A0A9W2ZJB2"/>
<protein>
    <recommendedName>
        <fullName evidence="5">Synaptotagmin-17</fullName>
    </recommendedName>
    <alternativeName>
        <fullName evidence="6">Synaptotagmin XVII</fullName>
    </alternativeName>
</protein>
<evidence type="ECO:0000256" key="5">
    <source>
        <dbReference type="ARBA" id="ARBA00023816"/>
    </source>
</evidence>
<organism evidence="9 12">
    <name type="scientific">Biomphalaria glabrata</name>
    <name type="common">Bloodfluke planorb</name>
    <name type="synonym">Freshwater snail</name>
    <dbReference type="NCBI Taxonomy" id="6526"/>
    <lineage>
        <taxon>Eukaryota</taxon>
        <taxon>Metazoa</taxon>
        <taxon>Spiralia</taxon>
        <taxon>Lophotrochozoa</taxon>
        <taxon>Mollusca</taxon>
        <taxon>Gastropoda</taxon>
        <taxon>Heterobranchia</taxon>
        <taxon>Euthyneura</taxon>
        <taxon>Panpulmonata</taxon>
        <taxon>Hygrophila</taxon>
        <taxon>Lymnaeoidea</taxon>
        <taxon>Planorbidae</taxon>
        <taxon>Biomphalaria</taxon>
    </lineage>
</organism>
<feature type="compositionally biased region" description="Low complexity" evidence="7">
    <location>
        <begin position="87"/>
        <end position="96"/>
    </location>
</feature>
<dbReference type="Proteomes" id="UP001165740">
    <property type="component" value="Chromosome 2"/>
</dbReference>
<evidence type="ECO:0000313" key="10">
    <source>
        <dbReference type="RefSeq" id="XP_055875032.1"/>
    </source>
</evidence>
<dbReference type="GO" id="GO:0001786">
    <property type="term" value="F:phosphatidylserine binding"/>
    <property type="evidence" value="ECO:0007669"/>
    <property type="project" value="TreeGrafter"/>
</dbReference>
<dbReference type="FunFam" id="2.60.40.150:FF:000053">
    <property type="entry name" value="synaptotagmin-17 isoform X1"/>
    <property type="match status" value="1"/>
</dbReference>
<gene>
    <name evidence="10 11 12 13" type="primary">LOC106061276</name>
</gene>
<evidence type="ECO:0000256" key="3">
    <source>
        <dbReference type="ARBA" id="ARBA00022782"/>
    </source>
</evidence>
<sequence>MTSAEHMTWYKKSATVWNKIYEYLATCPSCCDCWSTSGKEKVQPQRLHIQHTCMEQYHPRLDSTSSNAESVRSYRERMDSDNSRTDSVSSASGLSSDSKRHVTPIIDMKPIEFWTANKESVQPRSRRRHPSESEISVENFQRELYEVEPEEEPCLTDEEKLAQFQLGQLHFGLKYDITTKVLVVKIIEAKDLPPPYCLDETKQDMAHSNPYCKISLLPDQKASQQTTVQRKTQEPSWNEYFSFDMEYQEAQERTLEILLKDFDKFSRHRLIGKVLLPLNTVNLIKGGHMWKPLSPGNKECQDLGELLLSINYLPSAGRLTVDIIKAKGLLQTDLVGGSDPFVRVTLVQMEKPVKTRKTTCKKNTIDPVFNESVSFNLTQQQLLAASLVVTVWDHNSKSKDDFVGRVVIGRYATGPQESQHWERMLQSQRSPVAQWHSLKPRADCDQVSVASIAVP</sequence>
<dbReference type="FunFam" id="2.60.40.150:FF:000064">
    <property type="entry name" value="synaptotagmin-17 isoform X1"/>
    <property type="match status" value="1"/>
</dbReference>
<dbReference type="GO" id="GO:0005544">
    <property type="term" value="F:calcium-dependent phospholipid binding"/>
    <property type="evidence" value="ECO:0007669"/>
    <property type="project" value="TreeGrafter"/>
</dbReference>
<dbReference type="RefSeq" id="XP_055875034.1">
    <property type="nucleotide sequence ID" value="XM_056019059.1"/>
</dbReference>
<dbReference type="InterPro" id="IPR000008">
    <property type="entry name" value="C2_dom"/>
</dbReference>
<dbReference type="PANTHER" id="PTHR10024:SF348">
    <property type="entry name" value="SYNAPTOTAGMIN-17"/>
    <property type="match status" value="1"/>
</dbReference>
<feature type="domain" description="C2" evidence="8">
    <location>
        <begin position="302"/>
        <end position="436"/>
    </location>
</feature>
<comment type="subcellular location">
    <subcellularLocation>
        <location evidence="1">Membrane</location>
        <topology evidence="1">Peripheral membrane protein</topology>
    </subcellularLocation>
</comment>
<evidence type="ECO:0000313" key="11">
    <source>
        <dbReference type="RefSeq" id="XP_055875033.1"/>
    </source>
</evidence>
<dbReference type="GO" id="GO:0030154">
    <property type="term" value="P:cell differentiation"/>
    <property type="evidence" value="ECO:0007669"/>
    <property type="project" value="UniProtKB-KW"/>
</dbReference>
<evidence type="ECO:0000256" key="4">
    <source>
        <dbReference type="ARBA" id="ARBA00023136"/>
    </source>
</evidence>
<proteinExistence type="predicted"/>
<dbReference type="SUPFAM" id="SSF49562">
    <property type="entry name" value="C2 domain (Calcium/lipid-binding domain, CaLB)"/>
    <property type="match status" value="2"/>
</dbReference>
<dbReference type="PRINTS" id="PR00399">
    <property type="entry name" value="SYNAPTOTAGMN"/>
</dbReference>